<accession>A0A6J7X5X6</accession>
<proteinExistence type="predicted"/>
<reference evidence="1" key="1">
    <citation type="submission" date="2020-05" db="EMBL/GenBank/DDBJ databases">
        <authorList>
            <person name="Chiriac C."/>
            <person name="Salcher M."/>
            <person name="Ghai R."/>
            <person name="Kavagutti S V."/>
        </authorList>
    </citation>
    <scope>NUCLEOTIDE SEQUENCE</scope>
</reference>
<organism evidence="1">
    <name type="scientific">uncultured Caudovirales phage</name>
    <dbReference type="NCBI Taxonomy" id="2100421"/>
    <lineage>
        <taxon>Viruses</taxon>
        <taxon>Duplodnaviria</taxon>
        <taxon>Heunggongvirae</taxon>
        <taxon>Uroviricota</taxon>
        <taxon>Caudoviricetes</taxon>
        <taxon>Peduoviridae</taxon>
        <taxon>Maltschvirus</taxon>
        <taxon>Maltschvirus maltsch</taxon>
    </lineage>
</organism>
<sequence length="68" mass="7606">MKIEPCPFCGDTEIHKTIIGCPDREGQPACLTCDSCGCNCPWDYLSVKELDVDLLSSLLKLWNSRKKS</sequence>
<evidence type="ECO:0000313" key="1">
    <source>
        <dbReference type="EMBL" id="CAB5226240.1"/>
    </source>
</evidence>
<name>A0A6J7X5X6_9CAUD</name>
<gene>
    <name evidence="1" type="ORF">UFOVP760_19</name>
</gene>
<dbReference type="EMBL" id="LR798360">
    <property type="protein sequence ID" value="CAB5226240.1"/>
    <property type="molecule type" value="Genomic_DNA"/>
</dbReference>
<protein>
    <submittedName>
        <fullName evidence="1">Restriction alleviation protein Lar</fullName>
    </submittedName>
</protein>